<reference evidence="1" key="1">
    <citation type="submission" date="2019-08" db="EMBL/GenBank/DDBJ databases">
        <authorList>
            <person name="Kucharzyk K."/>
            <person name="Murdoch R.W."/>
            <person name="Higgins S."/>
            <person name="Loffler F."/>
        </authorList>
    </citation>
    <scope>NUCLEOTIDE SEQUENCE</scope>
</reference>
<dbReference type="AlphaFoldDB" id="A0A644Z897"/>
<proteinExistence type="predicted"/>
<protein>
    <submittedName>
        <fullName evidence="1">Uncharacterized protein</fullName>
    </submittedName>
</protein>
<dbReference type="EMBL" id="VSSQ01007826">
    <property type="protein sequence ID" value="MPM37096.1"/>
    <property type="molecule type" value="Genomic_DNA"/>
</dbReference>
<accession>A0A644Z897</accession>
<comment type="caution">
    <text evidence="1">The sequence shown here is derived from an EMBL/GenBank/DDBJ whole genome shotgun (WGS) entry which is preliminary data.</text>
</comment>
<organism evidence="1">
    <name type="scientific">bioreactor metagenome</name>
    <dbReference type="NCBI Taxonomy" id="1076179"/>
    <lineage>
        <taxon>unclassified sequences</taxon>
        <taxon>metagenomes</taxon>
        <taxon>ecological metagenomes</taxon>
    </lineage>
</organism>
<evidence type="ECO:0000313" key="1">
    <source>
        <dbReference type="EMBL" id="MPM37096.1"/>
    </source>
</evidence>
<sequence length="127" mass="13382">MRDLVVKRAVRLHIFDGGARGLRQALQRADLVDHAGDKVGTADVHVAAAKAHQIGVGHMRADDDVALSCRLQCGEDARRVARVKAAGHVGAAHNVQHGGVVAHAPCAKAFAEVAVEVHFHHGGLSLF</sequence>
<gene>
    <name evidence="1" type="ORF">SDC9_83702</name>
</gene>
<name>A0A644Z897_9ZZZZ</name>